<sequence>MLVILFCFLFFAALCFLDCFWVTLDRGRLELCFFDFLRKDYLPSLLSKKACHTHTYMTNSPLPTRRYHYGRHLESGHQGHPQTLLALTRIYQALRTLIDNYVSLRVPTNPY</sequence>
<name>A0A6A7CA83_9PEZI</name>
<keyword evidence="2" id="KW-1185">Reference proteome</keyword>
<reference evidence="1" key="1">
    <citation type="journal article" date="2020" name="Stud. Mycol.">
        <title>101 Dothideomycetes genomes: a test case for predicting lifestyles and emergence of pathogens.</title>
        <authorList>
            <person name="Haridas S."/>
            <person name="Albert R."/>
            <person name="Binder M."/>
            <person name="Bloem J."/>
            <person name="Labutti K."/>
            <person name="Salamov A."/>
            <person name="Andreopoulos B."/>
            <person name="Baker S."/>
            <person name="Barry K."/>
            <person name="Bills G."/>
            <person name="Bluhm B."/>
            <person name="Cannon C."/>
            <person name="Castanera R."/>
            <person name="Culley D."/>
            <person name="Daum C."/>
            <person name="Ezra D."/>
            <person name="Gonzalez J."/>
            <person name="Henrissat B."/>
            <person name="Kuo A."/>
            <person name="Liang C."/>
            <person name="Lipzen A."/>
            <person name="Lutzoni F."/>
            <person name="Magnuson J."/>
            <person name="Mondo S."/>
            <person name="Nolan M."/>
            <person name="Ohm R."/>
            <person name="Pangilinan J."/>
            <person name="Park H.-J."/>
            <person name="Ramirez L."/>
            <person name="Alfaro M."/>
            <person name="Sun H."/>
            <person name="Tritt A."/>
            <person name="Yoshinaga Y."/>
            <person name="Zwiers L.-H."/>
            <person name="Turgeon B."/>
            <person name="Goodwin S."/>
            <person name="Spatafora J."/>
            <person name="Crous P."/>
            <person name="Grigoriev I."/>
        </authorList>
    </citation>
    <scope>NUCLEOTIDE SEQUENCE</scope>
    <source>
        <strain evidence="1">CBS 480.64</strain>
    </source>
</reference>
<dbReference type="EMBL" id="MU005958">
    <property type="protein sequence ID" value="KAF2863989.1"/>
    <property type="molecule type" value="Genomic_DNA"/>
</dbReference>
<evidence type="ECO:0000313" key="1">
    <source>
        <dbReference type="EMBL" id="KAF2863989.1"/>
    </source>
</evidence>
<dbReference type="Proteomes" id="UP000799421">
    <property type="component" value="Unassembled WGS sequence"/>
</dbReference>
<protein>
    <submittedName>
        <fullName evidence="1">Uncharacterized protein</fullName>
    </submittedName>
</protein>
<gene>
    <name evidence="1" type="ORF">K470DRAFT_261497</name>
</gene>
<proteinExistence type="predicted"/>
<dbReference type="AlphaFoldDB" id="A0A6A7CA83"/>
<organism evidence="1 2">
    <name type="scientific">Piedraia hortae CBS 480.64</name>
    <dbReference type="NCBI Taxonomy" id="1314780"/>
    <lineage>
        <taxon>Eukaryota</taxon>
        <taxon>Fungi</taxon>
        <taxon>Dikarya</taxon>
        <taxon>Ascomycota</taxon>
        <taxon>Pezizomycotina</taxon>
        <taxon>Dothideomycetes</taxon>
        <taxon>Dothideomycetidae</taxon>
        <taxon>Capnodiales</taxon>
        <taxon>Piedraiaceae</taxon>
        <taxon>Piedraia</taxon>
    </lineage>
</organism>
<accession>A0A6A7CA83</accession>
<evidence type="ECO:0000313" key="2">
    <source>
        <dbReference type="Proteomes" id="UP000799421"/>
    </source>
</evidence>